<evidence type="ECO:0000256" key="8">
    <source>
        <dbReference type="ARBA" id="ARBA00022967"/>
    </source>
</evidence>
<accession>A0A9W6V7Q1</accession>
<gene>
    <name evidence="11" type="ORF">Aglo03_10000</name>
</gene>
<dbReference type="PANTHER" id="PTHR43297">
    <property type="entry name" value="OLIGOPEPTIDE TRANSPORT ATP-BINDING PROTEIN APPD"/>
    <property type="match status" value="1"/>
</dbReference>
<dbReference type="PROSITE" id="PS00211">
    <property type="entry name" value="ABC_TRANSPORTER_1"/>
    <property type="match status" value="1"/>
</dbReference>
<evidence type="ECO:0000313" key="12">
    <source>
        <dbReference type="Proteomes" id="UP001165042"/>
    </source>
</evidence>
<evidence type="ECO:0000313" key="11">
    <source>
        <dbReference type="EMBL" id="GLW90184.1"/>
    </source>
</evidence>
<organism evidence="11 12">
    <name type="scientific">Actinokineospora globicatena</name>
    <dbReference type="NCBI Taxonomy" id="103729"/>
    <lineage>
        <taxon>Bacteria</taxon>
        <taxon>Bacillati</taxon>
        <taxon>Actinomycetota</taxon>
        <taxon>Actinomycetes</taxon>
        <taxon>Pseudonocardiales</taxon>
        <taxon>Pseudonocardiaceae</taxon>
        <taxon>Actinokineospora</taxon>
    </lineage>
</organism>
<dbReference type="InterPro" id="IPR003593">
    <property type="entry name" value="AAA+_ATPase"/>
</dbReference>
<keyword evidence="7" id="KW-0067">ATP-binding</keyword>
<dbReference type="SMART" id="SM00382">
    <property type="entry name" value="AAA"/>
    <property type="match status" value="1"/>
</dbReference>
<dbReference type="GO" id="GO:0005524">
    <property type="term" value="F:ATP binding"/>
    <property type="evidence" value="ECO:0007669"/>
    <property type="project" value="UniProtKB-KW"/>
</dbReference>
<dbReference type="AlphaFoldDB" id="A0A9W6V7Q1"/>
<dbReference type="Pfam" id="PF00005">
    <property type="entry name" value="ABC_tran"/>
    <property type="match status" value="1"/>
</dbReference>
<evidence type="ECO:0000256" key="5">
    <source>
        <dbReference type="ARBA" id="ARBA00022519"/>
    </source>
</evidence>
<comment type="caution">
    <text evidence="11">The sequence shown here is derived from an EMBL/GenBank/DDBJ whole genome shotgun (WGS) entry which is preliminary data.</text>
</comment>
<dbReference type="RefSeq" id="WP_285607989.1">
    <property type="nucleotide sequence ID" value="NZ_BSSD01000001.1"/>
</dbReference>
<evidence type="ECO:0000256" key="2">
    <source>
        <dbReference type="ARBA" id="ARBA00005417"/>
    </source>
</evidence>
<evidence type="ECO:0000256" key="3">
    <source>
        <dbReference type="ARBA" id="ARBA00022448"/>
    </source>
</evidence>
<dbReference type="GO" id="GO:0016887">
    <property type="term" value="F:ATP hydrolysis activity"/>
    <property type="evidence" value="ECO:0007669"/>
    <property type="project" value="InterPro"/>
</dbReference>
<dbReference type="CDD" id="cd03257">
    <property type="entry name" value="ABC_NikE_OppD_transporters"/>
    <property type="match status" value="1"/>
</dbReference>
<evidence type="ECO:0000259" key="10">
    <source>
        <dbReference type="PROSITE" id="PS50893"/>
    </source>
</evidence>
<keyword evidence="6" id="KW-0547">Nucleotide-binding</keyword>
<dbReference type="Proteomes" id="UP001165042">
    <property type="component" value="Unassembled WGS sequence"/>
</dbReference>
<reference evidence="11" key="1">
    <citation type="submission" date="2023-02" db="EMBL/GenBank/DDBJ databases">
        <title>Actinokineospora globicatena NBRC 15670.</title>
        <authorList>
            <person name="Ichikawa N."/>
            <person name="Sato H."/>
            <person name="Tonouchi N."/>
        </authorList>
    </citation>
    <scope>NUCLEOTIDE SEQUENCE</scope>
    <source>
        <strain evidence="11">NBRC 15670</strain>
    </source>
</reference>
<comment type="similarity">
    <text evidence="2">Belongs to the ABC transporter superfamily.</text>
</comment>
<dbReference type="InterPro" id="IPR003439">
    <property type="entry name" value="ABC_transporter-like_ATP-bd"/>
</dbReference>
<keyword evidence="9" id="KW-0472">Membrane</keyword>
<keyword evidence="3" id="KW-0813">Transport</keyword>
<dbReference type="SUPFAM" id="SSF52540">
    <property type="entry name" value="P-loop containing nucleoside triphosphate hydrolases"/>
    <property type="match status" value="1"/>
</dbReference>
<sequence length="284" mass="30717">MTTTLTETPASTTSLDPVLSVRDVRVRGQVDDREFVKGVSFELTPGKAVGIVGESGSGKTLTCRAVLGVLPEHFEVSSGDIHVAGVDIASATREQLTDLRGSTISAVFQDPASYLNPSIQVGPQIAEVVRVKKGLKRRAARRRAVELLAAVHLRDPELVYSQYAYELSGGMLQRVLIAAAIAADPRILIADEATTALDVTVQAEILDLLADLRENAGLALVVVSHDLAVVAQLCDEVLVMREGEVVEQGPTARVLYEPQHEYTRLLISEHEQYGLEKFLTREGP</sequence>
<dbReference type="GO" id="GO:0005886">
    <property type="term" value="C:plasma membrane"/>
    <property type="evidence" value="ECO:0007669"/>
    <property type="project" value="UniProtKB-SubCell"/>
</dbReference>
<keyword evidence="5" id="KW-0997">Cell inner membrane</keyword>
<feature type="domain" description="ABC transporter" evidence="10">
    <location>
        <begin position="19"/>
        <end position="267"/>
    </location>
</feature>
<keyword evidence="4" id="KW-1003">Cell membrane</keyword>
<dbReference type="Gene3D" id="3.40.50.300">
    <property type="entry name" value="P-loop containing nucleotide triphosphate hydrolases"/>
    <property type="match status" value="1"/>
</dbReference>
<dbReference type="EMBL" id="BSSD01000001">
    <property type="protein sequence ID" value="GLW90184.1"/>
    <property type="molecule type" value="Genomic_DNA"/>
</dbReference>
<evidence type="ECO:0000256" key="4">
    <source>
        <dbReference type="ARBA" id="ARBA00022475"/>
    </source>
</evidence>
<evidence type="ECO:0000256" key="1">
    <source>
        <dbReference type="ARBA" id="ARBA00004202"/>
    </source>
</evidence>
<dbReference type="InterPro" id="IPR050388">
    <property type="entry name" value="ABC_Ni/Peptide_Import"/>
</dbReference>
<evidence type="ECO:0000256" key="6">
    <source>
        <dbReference type="ARBA" id="ARBA00022741"/>
    </source>
</evidence>
<evidence type="ECO:0000256" key="9">
    <source>
        <dbReference type="ARBA" id="ARBA00023136"/>
    </source>
</evidence>
<name>A0A9W6V7Q1_9PSEU</name>
<protein>
    <recommendedName>
        <fullName evidence="10">ABC transporter domain-containing protein</fullName>
    </recommendedName>
</protein>
<comment type="subcellular location">
    <subcellularLocation>
        <location evidence="1">Cell membrane</location>
        <topology evidence="1">Peripheral membrane protein</topology>
    </subcellularLocation>
</comment>
<proteinExistence type="inferred from homology"/>
<keyword evidence="12" id="KW-1185">Reference proteome</keyword>
<dbReference type="InterPro" id="IPR027417">
    <property type="entry name" value="P-loop_NTPase"/>
</dbReference>
<dbReference type="PROSITE" id="PS50893">
    <property type="entry name" value="ABC_TRANSPORTER_2"/>
    <property type="match status" value="1"/>
</dbReference>
<evidence type="ECO:0000256" key="7">
    <source>
        <dbReference type="ARBA" id="ARBA00022840"/>
    </source>
</evidence>
<dbReference type="PANTHER" id="PTHR43297:SF14">
    <property type="entry name" value="ATPASE AAA-TYPE CORE DOMAIN-CONTAINING PROTEIN"/>
    <property type="match status" value="1"/>
</dbReference>
<keyword evidence="8" id="KW-1278">Translocase</keyword>
<dbReference type="InterPro" id="IPR017871">
    <property type="entry name" value="ABC_transporter-like_CS"/>
</dbReference>